<evidence type="ECO:0000313" key="3">
    <source>
        <dbReference type="EMBL" id="MRH21880.1"/>
    </source>
</evidence>
<feature type="domain" description="Transposase IS66 central" evidence="1">
    <location>
        <begin position="1"/>
        <end position="44"/>
    </location>
</feature>
<gene>
    <name evidence="3" type="ORF">GH815_12830</name>
</gene>
<dbReference type="Proteomes" id="UP000466730">
    <property type="component" value="Unassembled WGS sequence"/>
</dbReference>
<protein>
    <submittedName>
        <fullName evidence="3">Transposase</fullName>
    </submittedName>
</protein>
<dbReference type="PANTHER" id="PTHR33678:SF1">
    <property type="entry name" value="BLL1576 PROTEIN"/>
    <property type="match status" value="1"/>
</dbReference>
<dbReference type="Pfam" id="PF13817">
    <property type="entry name" value="DDE_Tnp_IS66_C"/>
    <property type="match status" value="1"/>
</dbReference>
<feature type="non-terminal residue" evidence="3">
    <location>
        <position position="1"/>
    </location>
</feature>
<evidence type="ECO:0000259" key="2">
    <source>
        <dbReference type="Pfam" id="PF13817"/>
    </source>
</evidence>
<reference evidence="3 4" key="1">
    <citation type="submission" date="2019-11" db="EMBL/GenBank/DDBJ databases">
        <title>Draft Whole-Genome sequence of the marine photosynthetic bacterium Rhodovulum strictum DSM 11289.</title>
        <authorList>
            <person name="Kyndt J.A."/>
            <person name="Meyer T.E."/>
        </authorList>
    </citation>
    <scope>NUCLEOTIDE SEQUENCE [LARGE SCALE GENOMIC DNA]</scope>
    <source>
        <strain evidence="3 4">DSM 11289</strain>
    </source>
</reference>
<name>A0A844B8D1_9RHOB</name>
<feature type="domain" description="Transposase IS66 C-terminal" evidence="2">
    <location>
        <begin position="51"/>
        <end position="89"/>
    </location>
</feature>
<dbReference type="EMBL" id="WJPO01000021">
    <property type="protein sequence ID" value="MRH21880.1"/>
    <property type="molecule type" value="Genomic_DNA"/>
</dbReference>
<sequence>WDGLTRFLDDGRLEMDTNGVENSIRPIPLTRKNALFAGSIDGAETWARIASLIGTCRLNGVNPEAYIAATLRKILDQHMQSDIAELMPWNFAE</sequence>
<dbReference type="OrthoDB" id="9800877at2"/>
<evidence type="ECO:0000259" key="1">
    <source>
        <dbReference type="Pfam" id="PF03050"/>
    </source>
</evidence>
<organism evidence="3 4">
    <name type="scientific">Rhodovulum strictum</name>
    <dbReference type="NCBI Taxonomy" id="58314"/>
    <lineage>
        <taxon>Bacteria</taxon>
        <taxon>Pseudomonadati</taxon>
        <taxon>Pseudomonadota</taxon>
        <taxon>Alphaproteobacteria</taxon>
        <taxon>Rhodobacterales</taxon>
        <taxon>Paracoccaceae</taxon>
        <taxon>Rhodovulum</taxon>
    </lineage>
</organism>
<dbReference type="InterPro" id="IPR052344">
    <property type="entry name" value="Transposase-related"/>
</dbReference>
<dbReference type="Pfam" id="PF03050">
    <property type="entry name" value="DDE_Tnp_IS66"/>
    <property type="match status" value="1"/>
</dbReference>
<evidence type="ECO:0000313" key="4">
    <source>
        <dbReference type="Proteomes" id="UP000466730"/>
    </source>
</evidence>
<dbReference type="PANTHER" id="PTHR33678">
    <property type="entry name" value="BLL1576 PROTEIN"/>
    <property type="match status" value="1"/>
</dbReference>
<dbReference type="InterPro" id="IPR039552">
    <property type="entry name" value="IS66_C"/>
</dbReference>
<dbReference type="InterPro" id="IPR004291">
    <property type="entry name" value="Transposase_IS66_central"/>
</dbReference>
<dbReference type="AlphaFoldDB" id="A0A844B8D1"/>
<comment type="caution">
    <text evidence="3">The sequence shown here is derived from an EMBL/GenBank/DDBJ whole genome shotgun (WGS) entry which is preliminary data.</text>
</comment>
<proteinExistence type="predicted"/>
<keyword evidence="4" id="KW-1185">Reference proteome</keyword>
<accession>A0A844B8D1</accession>
<dbReference type="RefSeq" id="WP_153749175.1">
    <property type="nucleotide sequence ID" value="NZ_WJPO01000021.1"/>
</dbReference>